<feature type="disulfide bond" evidence="14">
    <location>
        <begin position="3219"/>
        <end position="3246"/>
    </location>
</feature>
<dbReference type="FunFam" id="2.10.25.10:FF:000012">
    <property type="entry name" value="Delta-like protein"/>
    <property type="match status" value="1"/>
</dbReference>
<evidence type="ECO:0000256" key="15">
    <source>
        <dbReference type="SAM" id="MobiDB-lite"/>
    </source>
</evidence>
<feature type="disulfide bond" evidence="13">
    <location>
        <begin position="890"/>
        <end position="899"/>
    </location>
</feature>
<feature type="domain" description="EGF-like" evidence="16">
    <location>
        <begin position="902"/>
        <end position="938"/>
    </location>
</feature>
<organism evidence="20 21">
    <name type="scientific">Hyalella azteca</name>
    <name type="common">Amphipod</name>
    <dbReference type="NCBI Taxonomy" id="294128"/>
    <lineage>
        <taxon>Eukaryota</taxon>
        <taxon>Metazoa</taxon>
        <taxon>Ecdysozoa</taxon>
        <taxon>Arthropoda</taxon>
        <taxon>Crustacea</taxon>
        <taxon>Multicrustacea</taxon>
        <taxon>Malacostraca</taxon>
        <taxon>Eumalacostraca</taxon>
        <taxon>Peracarida</taxon>
        <taxon>Amphipoda</taxon>
        <taxon>Senticaudata</taxon>
        <taxon>Talitrida</taxon>
        <taxon>Talitroidea</taxon>
        <taxon>Hyalellidae</taxon>
        <taxon>Hyalella</taxon>
    </lineage>
</organism>
<dbReference type="GO" id="GO:0050769">
    <property type="term" value="P:positive regulation of neurogenesis"/>
    <property type="evidence" value="ECO:0007669"/>
    <property type="project" value="UniProtKB-ARBA"/>
</dbReference>
<feature type="domain" description="Sushi" evidence="18">
    <location>
        <begin position="1951"/>
        <end position="2008"/>
    </location>
</feature>
<dbReference type="InterPro" id="IPR000436">
    <property type="entry name" value="Sushi_SCR_CCP_dom"/>
</dbReference>
<dbReference type="PROSITE" id="PS00010">
    <property type="entry name" value="ASX_HYDROXYL"/>
    <property type="match status" value="3"/>
</dbReference>
<evidence type="ECO:0000256" key="7">
    <source>
        <dbReference type="ARBA" id="ARBA00022737"/>
    </source>
</evidence>
<feature type="domain" description="Sushi" evidence="18">
    <location>
        <begin position="2895"/>
        <end position="2945"/>
    </location>
</feature>
<keyword evidence="12" id="KW-0325">Glycoprotein</keyword>
<feature type="disulfide bond" evidence="14">
    <location>
        <begin position="32"/>
        <end position="59"/>
    </location>
</feature>
<feature type="domain" description="Sushi" evidence="18">
    <location>
        <begin position="1833"/>
        <end position="1891"/>
    </location>
</feature>
<dbReference type="InterPro" id="IPR013032">
    <property type="entry name" value="EGF-like_CS"/>
</dbReference>
<evidence type="ECO:0000256" key="13">
    <source>
        <dbReference type="PROSITE-ProRule" id="PRU00076"/>
    </source>
</evidence>
<feature type="disulfide bond" evidence="14">
    <location>
        <begin position="3103"/>
        <end position="3130"/>
    </location>
</feature>
<feature type="region of interest" description="Disordered" evidence="15">
    <location>
        <begin position="2760"/>
        <end position="2821"/>
    </location>
</feature>
<dbReference type="Proteomes" id="UP000694843">
    <property type="component" value="Unplaced"/>
</dbReference>
<dbReference type="SUPFAM" id="SSF57196">
    <property type="entry name" value="EGF/Laminin"/>
    <property type="match status" value="4"/>
</dbReference>
<dbReference type="PANTHER" id="PTHR19325">
    <property type="entry name" value="COMPLEMENT COMPONENT-RELATED SUSHI DOMAIN-CONTAINING"/>
    <property type="match status" value="1"/>
</dbReference>
<feature type="disulfide bond" evidence="14">
    <location>
        <begin position="2607"/>
        <end position="2634"/>
    </location>
</feature>
<protein>
    <submittedName>
        <fullName evidence="21">LOW QUALITY PROTEIN: sushi, von Willebrand factor type A, EGF and pentraxin domain-containing protein 1</fullName>
    </submittedName>
</protein>
<feature type="domain" description="Sushi" evidence="18">
    <location>
        <begin position="2579"/>
        <end position="2636"/>
    </location>
</feature>
<dbReference type="Pfam" id="PF00084">
    <property type="entry name" value="Sushi"/>
    <property type="match status" value="31"/>
</dbReference>
<feature type="disulfide bond" evidence="14">
    <location>
        <begin position="2433"/>
        <end position="2460"/>
    </location>
</feature>
<feature type="domain" description="EGF-like" evidence="16">
    <location>
        <begin position="864"/>
        <end position="900"/>
    </location>
</feature>
<keyword evidence="8" id="KW-0914">Notch signaling pathway</keyword>
<evidence type="ECO:0000256" key="1">
    <source>
        <dbReference type="ARBA" id="ARBA00004479"/>
    </source>
</evidence>
<feature type="disulfide bond" evidence="13">
    <location>
        <begin position="3496"/>
        <end position="3505"/>
    </location>
</feature>
<feature type="domain" description="Sushi" evidence="18">
    <location>
        <begin position="3419"/>
        <end position="3476"/>
    </location>
</feature>
<feature type="disulfide bond" evidence="14">
    <location>
        <begin position="1406"/>
        <end position="1433"/>
    </location>
</feature>
<dbReference type="InterPro" id="IPR001759">
    <property type="entry name" value="PTX_dom"/>
</dbReference>
<feature type="disulfide bond" evidence="13">
    <location>
        <begin position="3478"/>
        <end position="3488"/>
    </location>
</feature>
<dbReference type="SMART" id="SM00032">
    <property type="entry name" value="CCP"/>
    <property type="match status" value="34"/>
</dbReference>
<feature type="domain" description="Sushi" evidence="18">
    <location>
        <begin position="3010"/>
        <end position="3074"/>
    </location>
</feature>
<dbReference type="FunFam" id="2.10.25.10:FF:000146">
    <property type="entry name" value="Putative neurogenic locus notch"/>
    <property type="match status" value="1"/>
</dbReference>
<feature type="domain" description="Sushi" evidence="18">
    <location>
        <begin position="206"/>
        <end position="270"/>
    </location>
</feature>
<proteinExistence type="predicted"/>
<feature type="domain" description="Sushi" evidence="18">
    <location>
        <begin position="2946"/>
        <end position="3009"/>
    </location>
</feature>
<dbReference type="KEGG" id="hazt:108683370"/>
<feature type="domain" description="Sushi" evidence="18">
    <location>
        <begin position="1892"/>
        <end position="1950"/>
    </location>
</feature>
<evidence type="ECO:0000256" key="5">
    <source>
        <dbReference type="ARBA" id="ARBA00022692"/>
    </source>
</evidence>
<dbReference type="Gene3D" id="2.10.25.10">
    <property type="entry name" value="Laminin"/>
    <property type="match status" value="5"/>
</dbReference>
<keyword evidence="11 13" id="KW-1015">Disulfide bond</keyword>
<dbReference type="PROSITE" id="PS01186">
    <property type="entry name" value="EGF_2"/>
    <property type="match status" value="5"/>
</dbReference>
<dbReference type="Pfam" id="PF02494">
    <property type="entry name" value="HYR"/>
    <property type="match status" value="1"/>
</dbReference>
<dbReference type="PROSITE" id="PS50825">
    <property type="entry name" value="HYR"/>
    <property type="match status" value="1"/>
</dbReference>
<keyword evidence="20" id="KW-1185">Reference proteome</keyword>
<dbReference type="GO" id="GO:0016318">
    <property type="term" value="P:ommatidial rotation"/>
    <property type="evidence" value="ECO:0007669"/>
    <property type="project" value="UniProtKB-ARBA"/>
</dbReference>
<feature type="disulfide bond" evidence="14">
    <location>
        <begin position="1921"/>
        <end position="1948"/>
    </location>
</feature>
<feature type="compositionally biased region" description="Low complexity" evidence="15">
    <location>
        <begin position="2760"/>
        <end position="2802"/>
    </location>
</feature>
<dbReference type="PROSITE" id="PS50923">
    <property type="entry name" value="SUSHI"/>
    <property type="match status" value="33"/>
</dbReference>
<feature type="disulfide bond" evidence="14">
    <location>
        <begin position="1862"/>
        <end position="1889"/>
    </location>
</feature>
<feature type="region of interest" description="Disordered" evidence="15">
    <location>
        <begin position="1547"/>
        <end position="1566"/>
    </location>
</feature>
<feature type="disulfide bond" evidence="14">
    <location>
        <begin position="1348"/>
        <end position="1375"/>
    </location>
</feature>
<feature type="domain" description="Sushi" evidence="18">
    <location>
        <begin position="2128"/>
        <end position="2185"/>
    </location>
</feature>
<feature type="domain" description="Sushi" evidence="18">
    <location>
        <begin position="1775"/>
        <end position="1832"/>
    </location>
</feature>
<dbReference type="Pfam" id="PF07699">
    <property type="entry name" value="Ephrin_rec_like"/>
    <property type="match status" value="1"/>
</dbReference>
<accession>A0A979FWG6</accession>
<dbReference type="SUPFAM" id="SSF57535">
    <property type="entry name" value="Complement control module/SCR domain"/>
    <property type="match status" value="34"/>
</dbReference>
<dbReference type="Gene3D" id="2.60.120.200">
    <property type="match status" value="1"/>
</dbReference>
<dbReference type="CDD" id="cd00033">
    <property type="entry name" value="CCP"/>
    <property type="match status" value="31"/>
</dbReference>
<feature type="disulfide bond" evidence="14">
    <location>
        <begin position="3277"/>
        <end position="3304"/>
    </location>
</feature>
<feature type="domain" description="Sushi" evidence="18">
    <location>
        <begin position="2246"/>
        <end position="2303"/>
    </location>
</feature>
<dbReference type="PROSITE" id="PS00022">
    <property type="entry name" value="EGF_1"/>
    <property type="match status" value="5"/>
</dbReference>
<dbReference type="SMART" id="SM00179">
    <property type="entry name" value="EGF_CA"/>
    <property type="match status" value="4"/>
</dbReference>
<dbReference type="InterPro" id="IPR011641">
    <property type="entry name" value="Tyr-kin_ephrin_A/B_rcpt-like"/>
</dbReference>
<feature type="domain" description="Sushi" evidence="18">
    <location>
        <begin position="2186"/>
        <end position="2245"/>
    </location>
</feature>
<feature type="domain" description="Sushi" evidence="18">
    <location>
        <begin position="62"/>
        <end position="126"/>
    </location>
</feature>
<feature type="disulfide bond" evidence="14">
    <location>
        <begin position="2037"/>
        <end position="2064"/>
    </location>
</feature>
<feature type="domain" description="Sushi" evidence="18">
    <location>
        <begin position="1262"/>
        <end position="1321"/>
    </location>
</feature>
<evidence type="ECO:0000256" key="8">
    <source>
        <dbReference type="ARBA" id="ARBA00022976"/>
    </source>
</evidence>
<dbReference type="GO" id="GO:0007219">
    <property type="term" value="P:Notch signaling pathway"/>
    <property type="evidence" value="ECO:0007669"/>
    <property type="project" value="UniProtKB-KW"/>
</dbReference>
<dbReference type="SMART" id="SM01411">
    <property type="entry name" value="Ephrin_rec_like"/>
    <property type="match status" value="2"/>
</dbReference>
<evidence type="ECO:0000256" key="9">
    <source>
        <dbReference type="ARBA" id="ARBA00022989"/>
    </source>
</evidence>
<dbReference type="SUPFAM" id="SSF49899">
    <property type="entry name" value="Concanavalin A-like lectins/glucanases"/>
    <property type="match status" value="1"/>
</dbReference>
<feature type="disulfide bond" evidence="14">
    <location>
        <begin position="2156"/>
        <end position="2183"/>
    </location>
</feature>
<dbReference type="InterPro" id="IPR000152">
    <property type="entry name" value="EGF-type_Asp/Asn_hydroxyl_site"/>
</dbReference>
<dbReference type="InterPro" id="IPR035976">
    <property type="entry name" value="Sushi/SCR/CCP_sf"/>
</dbReference>
<feature type="region of interest" description="Disordered" evidence="15">
    <location>
        <begin position="552"/>
        <end position="594"/>
    </location>
</feature>
<feature type="disulfide bond" evidence="13">
    <location>
        <begin position="966"/>
        <end position="975"/>
    </location>
</feature>
<feature type="disulfide bond" evidence="14">
    <location>
        <begin position="2274"/>
        <end position="2301"/>
    </location>
</feature>
<dbReference type="Pfam" id="PF12661">
    <property type="entry name" value="hEGF"/>
    <property type="match status" value="2"/>
</dbReference>
<feature type="domain" description="Sushi" evidence="18">
    <location>
        <begin position="1378"/>
        <end position="1435"/>
    </location>
</feature>
<evidence type="ECO:0000313" key="20">
    <source>
        <dbReference type="Proteomes" id="UP000694843"/>
    </source>
</evidence>
<evidence type="ECO:0000259" key="17">
    <source>
        <dbReference type="PROSITE" id="PS50825"/>
    </source>
</evidence>
<dbReference type="OrthoDB" id="6515930at2759"/>
<feature type="domain" description="EGF-like" evidence="16">
    <location>
        <begin position="826"/>
        <end position="862"/>
    </location>
</feature>
<feature type="domain" description="Sushi" evidence="18">
    <location>
        <begin position="2067"/>
        <end position="2127"/>
    </location>
</feature>
<evidence type="ECO:0000256" key="2">
    <source>
        <dbReference type="ARBA" id="ARBA00022473"/>
    </source>
</evidence>
<dbReference type="GO" id="GO:0048056">
    <property type="term" value="P:R3/R4 cell differentiation"/>
    <property type="evidence" value="ECO:0007669"/>
    <property type="project" value="UniProtKB-ARBA"/>
</dbReference>
<feature type="disulfide bond" evidence="14">
    <location>
        <begin position="2216"/>
        <end position="2243"/>
    </location>
</feature>
<feature type="domain" description="HYR" evidence="17">
    <location>
        <begin position="125"/>
        <end position="205"/>
    </location>
</feature>
<feature type="domain" description="Sushi" evidence="18">
    <location>
        <begin position="2"/>
        <end position="61"/>
    </location>
</feature>
<evidence type="ECO:0000259" key="16">
    <source>
        <dbReference type="PROSITE" id="PS50026"/>
    </source>
</evidence>
<dbReference type="InterPro" id="IPR050350">
    <property type="entry name" value="Compl-Cell_Adhes-Reg"/>
</dbReference>
<comment type="caution">
    <text evidence="13">Lacks conserved residue(s) required for the propagation of feature annotation.</text>
</comment>
<feature type="domain" description="Sushi" evidence="18">
    <location>
        <begin position="1663"/>
        <end position="1716"/>
    </location>
</feature>
<feature type="disulfide bond" evidence="14">
    <location>
        <begin position="2549"/>
        <end position="2576"/>
    </location>
</feature>
<feature type="domain" description="Sushi" evidence="18">
    <location>
        <begin position="1204"/>
        <end position="1261"/>
    </location>
</feature>
<feature type="domain" description="Sushi" evidence="18">
    <location>
        <begin position="2405"/>
        <end position="2462"/>
    </location>
</feature>
<feature type="domain" description="Sushi" evidence="18">
    <location>
        <begin position="3191"/>
        <end position="3248"/>
    </location>
</feature>
<dbReference type="CDD" id="cd00054">
    <property type="entry name" value="EGF_CA"/>
    <property type="match status" value="4"/>
</dbReference>
<evidence type="ECO:0000313" key="21">
    <source>
        <dbReference type="RefSeq" id="XP_047740736.1"/>
    </source>
</evidence>
<feature type="domain" description="Sushi" evidence="18">
    <location>
        <begin position="3249"/>
        <end position="3306"/>
    </location>
</feature>
<dbReference type="FunFam" id="2.10.25.10:FF:000143">
    <property type="entry name" value="Protein crumbs 1"/>
    <property type="match status" value="1"/>
</dbReference>
<feature type="domain" description="Sushi" evidence="18">
    <location>
        <begin position="1717"/>
        <end position="1774"/>
    </location>
</feature>
<keyword evidence="7" id="KW-0677">Repeat</keyword>
<dbReference type="GeneID" id="108683370"/>
<feature type="domain" description="Sushi" evidence="18">
    <location>
        <begin position="2521"/>
        <end position="2578"/>
    </location>
</feature>
<dbReference type="RefSeq" id="XP_047740736.1">
    <property type="nucleotide sequence ID" value="XM_047884780.1"/>
</dbReference>
<keyword evidence="2" id="KW-0217">Developmental protein</keyword>
<evidence type="ECO:0000256" key="3">
    <source>
        <dbReference type="ARBA" id="ARBA00022536"/>
    </source>
</evidence>
<evidence type="ECO:0000256" key="12">
    <source>
        <dbReference type="ARBA" id="ARBA00023180"/>
    </source>
</evidence>
<feature type="domain" description="Sushi" evidence="18">
    <location>
        <begin position="3133"/>
        <end position="3190"/>
    </location>
</feature>
<dbReference type="FunFam" id="2.10.25.10:FF:000123">
    <property type="entry name" value="Crumbs homolog 1 (Drosophila)"/>
    <property type="match status" value="1"/>
</dbReference>
<dbReference type="InterPro" id="IPR013320">
    <property type="entry name" value="ConA-like_dom_sf"/>
</dbReference>
<dbReference type="PROSITE" id="PS01187">
    <property type="entry name" value="EGF_CA"/>
    <property type="match status" value="2"/>
</dbReference>
<evidence type="ECO:0000259" key="18">
    <source>
        <dbReference type="PROSITE" id="PS50923"/>
    </source>
</evidence>
<feature type="disulfide bond" evidence="13">
    <location>
        <begin position="852"/>
        <end position="861"/>
    </location>
</feature>
<feature type="disulfide bond" evidence="13">
    <location>
        <begin position="928"/>
        <end position="937"/>
    </location>
</feature>
<feature type="disulfide bond" evidence="14">
    <location>
        <begin position="1979"/>
        <end position="2006"/>
    </location>
</feature>
<dbReference type="InterPro" id="IPR003410">
    <property type="entry name" value="HYR_dom"/>
</dbReference>
<evidence type="ECO:0000256" key="4">
    <source>
        <dbReference type="ARBA" id="ARBA00022659"/>
    </source>
</evidence>
<keyword evidence="5" id="KW-0812">Transmembrane</keyword>
<name>A0A979FWG6_HYAAZ</name>
<evidence type="ECO:0000256" key="14">
    <source>
        <dbReference type="PROSITE-ProRule" id="PRU00302"/>
    </source>
</evidence>
<sequence>MKTCRELLPPPDGEMKCTHGDGRIDTECYFGCHAGFLLVGSFRRTCLPVAMWDGIPAHCKPVFCPPLPPLRHATVSPHSCLTDKSRYATTCNFTCSAGFLLDGASSTSCEGLGRWSHSGGEVRCIDTEAPRVDWCESPPTFLSGEEEVDVYWEEPIFSDNSRLPVKVNRSLDPGRFPQGSTDVVYTAVDESGNTASCNITITVQKHACQIPMDPINGIANCTEDPEAVYCSFTCDDGYAFAMRPQQDYFCAYDGIWRPDNSPLNFPDCSVTAVSNSVAQAGEMAIDSDGSVCDDIFFMGQVENQLESRLEAALNAMCSDNIVCEVAAVEAVCEGLLAEAEEESTNMGSYRRKRSINPRNIRDKFWSGEDGGKWRYWERSPIESSVQFVREVQVGSSMSDDDHLLARTKRQLGLLQPMFLTPNQFTPDSKEPQSETSNRGEYLGVFIDLITRSLGSDISFNRFASFLSNLKVQDGQFGSNDFMTAFSREFGEGKAKELRELASSKFGRDSVFTGESLQTNLSTGAVAPPASRPALAIWSSLSPEEIEMIRHQLSAASTSDRRTQRQDIPLSPRPAFAGSESSDLPQSDQASQDFSNHASKLHGLQRAVQSVTRSNFKVRFELQGHGEGASDALGNAMGEILTAANRGEFDVLYGDRLLRVAALRLAEDPEYLCEAGSVLQGNQCVKCPVGTFFNLQLSVYIAAFCLPLQLSVYHCSFLSTILAFCLPGSYSTDGLEPCTTCGVGEYQDEYAAYSCAVCPHATTTWRRGSWLLEDCKHTEAPRVDWCESPPTFLSGEEEVDVYWEEPIFSDNSRLPVKGAYSSLEMLEINDCFSLPCVNGGTCAPLEFGYICACPPGYSGVQCELDIDECGSEPCLNGGSCTDLVNGFQCSCMDGYEGSQCETNSDECSTHECKNGAICVDGIAQYSCVCPPGYTGTFCEVDIDDCSENRCSEFSECIDLLNDFRCECHPGYTGRLCSVKVDHCESSPCQHGVCTSLIDDYSYKALLSAWVAVRPLCPNTDACTARLEEKAASVPPNINSTNEIFGKCCYATDQRDNAFALTDYNGFVVCVNGEKRITDVSGNDGEWHHVCVSWSGVRDGEWRLYMDGQLREQGLNVAPHTTIAADGVMVLGQEQDIRGGGFNPQEAFVGDMTQFNLWSHFLEEAEALSLYWRCQRYVGDIRGWPDFQAGIRGAVTLQSSTFCLGLSCGYPGYLRHGSLEGTRYSYGDTVKASCQMGYRIEGSFLRSCLANGSWSGEQPSCTQITCPSVSASAHQSVALSPDASLPRSKVVYACDAGYQMDGPGVQTCGGDGEWSGSQPSCQASSCNNLPRIENGELQGPSAEGVFTLTCQPGFQVRGSPDIECQADGRWPSRLPKCVAQKCPKPPIVDNGAVRVRASRNGREASYNCDTGFVLEGQSILMCTDNGTWDAPFPKCVSKPCPNPVPPANGNLVEKKDVWRVGSIVNYACDIGFMISGHVSIKCVDTGEDEGEWDHASPTCSVIECPAVEDIRFGVFTVLERSALAGHAQHSLEFPQEDLTVYRKRRDVHDFPPIGQTSGSSDYDHGQLSSDYDHLGQSAGGQSVMDYDFGQKGNEFDQFGQTSDDFREFGQTSNGFDGFGQTSSGFDGFGQTGSGFDGFGQTSSGFDEFSQKSSGFDEIGQTSVWNVGQSPAELIKSGPMVYGTVVEYSCRPGYQLVGAKARKCDSDGEWNFPAPYCYENYCSELPALENGFPTYHGSGVNSRVEFTCDDGFQIEGDFEMLCQPDKTWLGVFPTCKVTDCKKPKELENGTVTYTSTTYGAMAVYDCYMGFVLEGSFERFCSGEGFWNGSMPRCIAVTCMVPPVIDNGYITFEGSLYVGSPIEYECKECFMLNGTRFRYCQVDGSWDLVEPTCDMIYCDAIPDQLPNGRIIGNDNSCGALVEYECDPGYEMRGRRRATCLENQRWSSPTPKCERITCGIPDAVDYGRIIGESFSFSDKVTYECSPGYVLRGTNVRVCSVDGTWTDRSPYCDIKNCTKPKGPSNGRVRLSGLFYGSTANIVCDPGFRIEGPRNLKCNENAVWDQVMPYCLPIICPPAPLIQHGSYNSTERQFESFTKIVYSCNEGYYTNATETSLLCDIYGQWVGTPITCRIRDCGTPGTLPNGRIIGNVTTYGAVVSFHCNEGYTLLGEATAKCLSDGSWSNYATACSLVTCEDPTFIENAKLVLDNSAVSYGTTLSYECEKGYLMSGSANMSCELNGKWSKEPPSCDIVKCPPPQEDFNAVRQGNSFEYGQMINYSCSEGFLMEGPAQLECLETGLWSGEFPVCEMITCPLPEDIENGRYMARKINEIPIKTESTQTIESQSTRKTKTTKTGRLVNLLQMSQMREDVLYKFGDVIEYECDEGHYMDTSGIITCIESGWNLPPPTCRAIECPIPISIRNGEVLGDDVVFGSELEYKCDEGYELVGVNRRRCLANKEWSDTEPFCRIIECQRPASLENGRTIGSSFKYKSVLSYVCNTGFRLTGVDTRVCQGDGHWTGEQPECVEIFCSAPEHVPHSVQDVTTMKVGDTARYSCLEGYRLEGSSVLNCQESGDWDHLPPRCVQINCGHPPHGNHLSLSGNSTIYGAQVKYSCARGYRLQGAVETTCTQAGVWSSSAPRCERIQCEPPNPPPNGYIVPSPQELRKERLILQQSASPVKTSGAVTNIQTQSATSEALSETSALHLEQQLDQLLRHPQHLTRKRRSHQRTTSPIVRTTVTPARTTVTPARTTVTPARTTVTPARTTVTPARTTASPARTTVPPARTTVSPAQISATSSRTTAPPTRSATPGNPLVSIPLPSKTNSPVTKGQIVQIPSLKSRHKRGGTWGMDESLLTENLQHMQQLQQQREVEDQQLAQQIFHEVDVQSFELDQVEGSGFAPLYSTERLGESEYFVDDVINFACNEGFYTNATNTKSICTEAGTWNYTQIQCRRISCGPPELPSHSAIHSNHDNFLYGTEYVYSCTKGYVLKNWTGNTTVIRCGAAGVWEGSLPKCEPVRCGEFPPMEHAGYNVVSPDPRYPLSLDSVVTFTCHDGYRMNGRGSLLCSHTGKWLGVGESKCEEQLCTAAPVIRNTSHVFHELARPQTSTYRCLDGYKLNGTNTTLTCSYGVWSLPRFTCDPVNCFEPPIPANGKITAEHFNLGSVAQYSCTSGHTLRGTASIMCGPDGKWHGNVPYCEPVHCGMPESPESGSVSVSGTVFKSVATYACIRGYVLRGNTTRECDEFGAWSGLRPSCYKENCGELAAPKHGFVMGVSTLFGDHIKFGCEPGHVLSGAHVSTCLHTGNWSDVPPTCTAVQCGSPPAPPNTMPLALASSERLPYNTTRSYSCSEGHVPRGDLSIRCTEDGSWSPPPAPPNTMPLALSSEERLPYNTTRSYSCSEGHVPRGDLSIRCTEDGSWSPFRGQCSKLSCGRPVVNTKGAVIEGRSFYYNDKVVVRCPEGSSANEPSVLTCQSDGTWSSEASCTVSCSRNCLHGGVCVSNSHCSCTPGYYGSHCQLATCSSGCRGGRCVGPNACLCPHGVVATSCHRSGVDLAYDDITNYNDWDVAALKRRVGGSSITSRLARTT</sequence>
<feature type="domain" description="EGF-like" evidence="16">
    <location>
        <begin position="940"/>
        <end position="976"/>
    </location>
</feature>
<comment type="subcellular location">
    <subcellularLocation>
        <location evidence="1">Membrane</location>
        <topology evidence="1">Single-pass type I membrane protein</topology>
    </subcellularLocation>
</comment>
<keyword evidence="6" id="KW-0732">Signal</keyword>
<feature type="disulfide bond" evidence="14">
    <location>
        <begin position="1745"/>
        <end position="1772"/>
    </location>
</feature>
<evidence type="ECO:0000256" key="6">
    <source>
        <dbReference type="ARBA" id="ARBA00022729"/>
    </source>
</evidence>
<dbReference type="Pfam" id="PF00008">
    <property type="entry name" value="EGF"/>
    <property type="match status" value="2"/>
</dbReference>
<dbReference type="InterPro" id="IPR000742">
    <property type="entry name" value="EGF"/>
</dbReference>
<dbReference type="GO" id="GO:0005509">
    <property type="term" value="F:calcium ion binding"/>
    <property type="evidence" value="ECO:0007669"/>
    <property type="project" value="InterPro"/>
</dbReference>
<feature type="disulfide bond" evidence="14">
    <location>
        <begin position="1803"/>
        <end position="1830"/>
    </location>
</feature>
<dbReference type="Pfam" id="PF00354">
    <property type="entry name" value="Pentaxin"/>
    <property type="match status" value="1"/>
</dbReference>
<feature type="domain" description="Sushi" evidence="18">
    <location>
        <begin position="2009"/>
        <end position="2066"/>
    </location>
</feature>
<dbReference type="PROSITE" id="PS51828">
    <property type="entry name" value="PTX_2"/>
    <property type="match status" value="1"/>
</dbReference>
<dbReference type="Gene3D" id="2.10.70.10">
    <property type="entry name" value="Complement Module, domain 1"/>
    <property type="match status" value="33"/>
</dbReference>
<evidence type="ECO:0000256" key="10">
    <source>
        <dbReference type="ARBA" id="ARBA00023136"/>
    </source>
</evidence>
<dbReference type="SMART" id="SM00181">
    <property type="entry name" value="EGF"/>
    <property type="match status" value="6"/>
</dbReference>
<evidence type="ECO:0000259" key="19">
    <source>
        <dbReference type="PROSITE" id="PS51828"/>
    </source>
</evidence>
<feature type="disulfide bond" evidence="14">
    <location>
        <begin position="2069"/>
        <end position="2112"/>
    </location>
</feature>
<feature type="domain" description="Sushi" evidence="18">
    <location>
        <begin position="3075"/>
        <end position="3132"/>
    </location>
</feature>
<keyword evidence="4 14" id="KW-0768">Sushi</keyword>
<dbReference type="OMA" id="KPLPLCE"/>
<dbReference type="InterPro" id="IPR001881">
    <property type="entry name" value="EGF-like_Ca-bd_dom"/>
</dbReference>
<dbReference type="GO" id="GO:0016020">
    <property type="term" value="C:membrane"/>
    <property type="evidence" value="ECO:0007669"/>
    <property type="project" value="UniProtKB-SubCell"/>
</dbReference>
<feature type="domain" description="Sushi" evidence="18">
    <location>
        <begin position="1322"/>
        <end position="1377"/>
    </location>
</feature>
<feature type="domain" description="Sushi" evidence="18">
    <location>
        <begin position="2463"/>
        <end position="2520"/>
    </location>
</feature>
<keyword evidence="9" id="KW-1133">Transmembrane helix</keyword>
<feature type="domain" description="Sushi" evidence="18">
    <location>
        <begin position="2355"/>
        <end position="2404"/>
    </location>
</feature>
<dbReference type="SMART" id="SM00159">
    <property type="entry name" value="PTX"/>
    <property type="match status" value="1"/>
</dbReference>
<feature type="domain" description="Sushi" evidence="18">
    <location>
        <begin position="1436"/>
        <end position="1499"/>
    </location>
</feature>
<feature type="domain" description="EGF-like" evidence="16">
    <location>
        <begin position="3475"/>
        <end position="3506"/>
    </location>
</feature>
<dbReference type="PANTHER" id="PTHR19325:SF575">
    <property type="entry name" value="LOCOMOTION-RELATED PROTEIN HIKARU GENKI"/>
    <property type="match status" value="1"/>
</dbReference>
<feature type="disulfide bond" evidence="14">
    <location>
        <begin position="2491"/>
        <end position="2518"/>
    </location>
</feature>
<reference evidence="21" key="1">
    <citation type="submission" date="2025-08" db="UniProtKB">
        <authorList>
            <consortium name="RefSeq"/>
        </authorList>
    </citation>
    <scope>IDENTIFICATION</scope>
</reference>
<keyword evidence="10" id="KW-0472">Membrane</keyword>
<feature type="disulfide bond" evidence="14">
    <location>
        <begin position="1232"/>
        <end position="1259"/>
    </location>
</feature>
<evidence type="ECO:0000256" key="11">
    <source>
        <dbReference type="ARBA" id="ARBA00023157"/>
    </source>
</evidence>
<feature type="domain" description="Pentraxin (PTX)" evidence="19">
    <location>
        <begin position="1000"/>
        <end position="1201"/>
    </location>
</feature>
<feature type="disulfide bond" evidence="14">
    <location>
        <begin position="1292"/>
        <end position="1319"/>
    </location>
</feature>
<feature type="compositionally biased region" description="Polar residues" evidence="15">
    <location>
        <begin position="578"/>
        <end position="594"/>
    </location>
</feature>
<keyword evidence="3 13" id="KW-0245">EGF-like domain</keyword>
<feature type="domain" description="Sushi" evidence="18">
    <location>
        <begin position="3307"/>
        <end position="3370"/>
    </location>
</feature>
<dbReference type="InterPro" id="IPR018097">
    <property type="entry name" value="EGF_Ca-bd_CS"/>
</dbReference>
<feature type="disulfide bond" evidence="14">
    <location>
        <begin position="3161"/>
        <end position="3188"/>
    </location>
</feature>
<dbReference type="PROSITE" id="PS50026">
    <property type="entry name" value="EGF_3"/>
    <property type="match status" value="5"/>
</dbReference>
<gene>
    <name evidence="21" type="primary">LOC108683370</name>
</gene>
<dbReference type="PRINTS" id="PR00895">
    <property type="entry name" value="PENTAXIN"/>
</dbReference>
<feature type="disulfide bond" evidence="14">
    <location>
        <begin position="1687"/>
        <end position="1714"/>
    </location>
</feature>